<evidence type="ECO:0000256" key="8">
    <source>
        <dbReference type="RuleBase" id="RU363111"/>
    </source>
</evidence>
<evidence type="ECO:0000256" key="5">
    <source>
        <dbReference type="ARBA" id="ARBA00022989"/>
    </source>
</evidence>
<evidence type="ECO:0000313" key="9">
    <source>
        <dbReference type="EMBL" id="GBF97008.1"/>
    </source>
</evidence>
<dbReference type="PANTHER" id="PTHR23137">
    <property type="entry name" value="VESICLE TRANSPORT PROTEIN-RELATED"/>
    <property type="match status" value="1"/>
</dbReference>
<proteinExistence type="inferred from homology"/>
<dbReference type="PANTHER" id="PTHR23137:SF36">
    <property type="entry name" value="VESICLE TRANSPORT PROTEIN SFT2C"/>
    <property type="match status" value="1"/>
</dbReference>
<comment type="subcellular location">
    <subcellularLocation>
        <location evidence="1 8">Membrane</location>
        <topology evidence="1 8">Multi-pass membrane protein</topology>
    </subcellularLocation>
</comment>
<reference evidence="9 10" key="1">
    <citation type="journal article" date="2018" name="Sci. Rep.">
        <title>Raphidocelis subcapitata (=Pseudokirchneriella subcapitata) provides an insight into genome evolution and environmental adaptations in the Sphaeropleales.</title>
        <authorList>
            <person name="Suzuki S."/>
            <person name="Yamaguchi H."/>
            <person name="Nakajima N."/>
            <person name="Kawachi M."/>
        </authorList>
    </citation>
    <scope>NUCLEOTIDE SEQUENCE [LARGE SCALE GENOMIC DNA]</scope>
    <source>
        <strain evidence="9 10">NIES-35</strain>
    </source>
</reference>
<protein>
    <recommendedName>
        <fullName evidence="8">Vesicle transport protein</fullName>
    </recommendedName>
</protein>
<feature type="transmembrane region" description="Helical" evidence="8">
    <location>
        <begin position="129"/>
        <end position="150"/>
    </location>
</feature>
<dbReference type="STRING" id="307507.A0A2V0PAX3"/>
<comment type="function">
    <text evidence="8">May be involved in fusion of retrograde transport vesicles derived from an endocytic compartment with the Golgi complex.</text>
</comment>
<dbReference type="InterPro" id="IPR007305">
    <property type="entry name" value="Vesicle_transpt_Got1/SFT2"/>
</dbReference>
<dbReference type="GO" id="GO:0016020">
    <property type="term" value="C:membrane"/>
    <property type="evidence" value="ECO:0007669"/>
    <property type="project" value="UniProtKB-SubCell"/>
</dbReference>
<evidence type="ECO:0000256" key="1">
    <source>
        <dbReference type="ARBA" id="ARBA00004141"/>
    </source>
</evidence>
<dbReference type="FunCoup" id="A0A2V0PAX3">
    <property type="interactions" value="1646"/>
</dbReference>
<dbReference type="GO" id="GO:0005737">
    <property type="term" value="C:cytoplasm"/>
    <property type="evidence" value="ECO:0007669"/>
    <property type="project" value="UniProtKB-ARBA"/>
</dbReference>
<sequence>MQALLNALPAGLGGQQQQQKQQSSLLADWQTYQQHADVEGGGAAGGPGPAGISGRAQELGGSILTFFRSGYTTVSDGIGSAQIPTLESSGIPTGEQLVLFFSLAGGGALFLAMAFFMFLPIIIIAPSKFALSFTIGCCLVLSGFAALKGWRKQAAAMLARERLPFTAGYLGSVALTLYASLMLKSYLLSLGAAGLQVVALAYYLTSAYPGGTDSVRWVLGTFGSGVTRLFGMVFSK</sequence>
<organism evidence="9 10">
    <name type="scientific">Raphidocelis subcapitata</name>
    <dbReference type="NCBI Taxonomy" id="307507"/>
    <lineage>
        <taxon>Eukaryota</taxon>
        <taxon>Viridiplantae</taxon>
        <taxon>Chlorophyta</taxon>
        <taxon>core chlorophytes</taxon>
        <taxon>Chlorophyceae</taxon>
        <taxon>CS clade</taxon>
        <taxon>Sphaeropleales</taxon>
        <taxon>Selenastraceae</taxon>
        <taxon>Raphidocelis</taxon>
    </lineage>
</organism>
<comment type="similarity">
    <text evidence="7 8">Belongs to the SFT2 family.</text>
</comment>
<keyword evidence="3 8" id="KW-0812">Transmembrane</keyword>
<keyword evidence="4 8" id="KW-0653">Protein transport</keyword>
<keyword evidence="2 8" id="KW-0813">Transport</keyword>
<dbReference type="InParanoid" id="A0A2V0PAX3"/>
<dbReference type="OrthoDB" id="660759at2759"/>
<evidence type="ECO:0000256" key="7">
    <source>
        <dbReference type="ARBA" id="ARBA00025800"/>
    </source>
</evidence>
<evidence type="ECO:0000256" key="2">
    <source>
        <dbReference type="ARBA" id="ARBA00022448"/>
    </source>
</evidence>
<feature type="transmembrane region" description="Helical" evidence="8">
    <location>
        <begin position="217"/>
        <end position="235"/>
    </location>
</feature>
<dbReference type="EMBL" id="BDRX01000090">
    <property type="protein sequence ID" value="GBF97008.1"/>
    <property type="molecule type" value="Genomic_DNA"/>
</dbReference>
<dbReference type="Proteomes" id="UP000247498">
    <property type="component" value="Unassembled WGS sequence"/>
</dbReference>
<keyword evidence="10" id="KW-1185">Reference proteome</keyword>
<keyword evidence="6 8" id="KW-0472">Membrane</keyword>
<name>A0A2V0PAX3_9CHLO</name>
<dbReference type="InterPro" id="IPR011691">
    <property type="entry name" value="Vesicle_transpt_SFT2"/>
</dbReference>
<evidence type="ECO:0000256" key="3">
    <source>
        <dbReference type="ARBA" id="ARBA00022692"/>
    </source>
</evidence>
<dbReference type="Pfam" id="PF04178">
    <property type="entry name" value="Got1"/>
    <property type="match status" value="1"/>
</dbReference>
<evidence type="ECO:0000313" key="10">
    <source>
        <dbReference type="Proteomes" id="UP000247498"/>
    </source>
</evidence>
<accession>A0A2V0PAX3</accession>
<evidence type="ECO:0000256" key="4">
    <source>
        <dbReference type="ARBA" id="ARBA00022927"/>
    </source>
</evidence>
<feature type="transmembrane region" description="Helical" evidence="8">
    <location>
        <begin position="186"/>
        <end position="205"/>
    </location>
</feature>
<comment type="caution">
    <text evidence="8">Lacks conserved residue(s) required for the propagation of feature annotation.</text>
</comment>
<dbReference type="AlphaFoldDB" id="A0A2V0PAX3"/>
<evidence type="ECO:0000256" key="6">
    <source>
        <dbReference type="ARBA" id="ARBA00023136"/>
    </source>
</evidence>
<dbReference type="GO" id="GO:0015031">
    <property type="term" value="P:protein transport"/>
    <property type="evidence" value="ECO:0007669"/>
    <property type="project" value="UniProtKB-KW"/>
</dbReference>
<dbReference type="GO" id="GO:0012505">
    <property type="term" value="C:endomembrane system"/>
    <property type="evidence" value="ECO:0007669"/>
    <property type="project" value="UniProtKB-ARBA"/>
</dbReference>
<keyword evidence="5 8" id="KW-1133">Transmembrane helix</keyword>
<feature type="transmembrane region" description="Helical" evidence="8">
    <location>
        <begin position="162"/>
        <end position="180"/>
    </location>
</feature>
<dbReference type="GO" id="GO:0016192">
    <property type="term" value="P:vesicle-mediated transport"/>
    <property type="evidence" value="ECO:0007669"/>
    <property type="project" value="InterPro"/>
</dbReference>
<feature type="transmembrane region" description="Helical" evidence="8">
    <location>
        <begin position="97"/>
        <end position="123"/>
    </location>
</feature>
<comment type="caution">
    <text evidence="9">The sequence shown here is derived from an EMBL/GenBank/DDBJ whole genome shotgun (WGS) entry which is preliminary data.</text>
</comment>
<gene>
    <name evidence="9" type="ORF">Rsub_09805</name>
</gene>